<proteinExistence type="inferred from homology"/>
<name>A0AA38HD21_9TREE</name>
<sequence>MSHLALTGTDTPLVWVSRDVSLPKVIMYSTGGTILFTSAYSRLDNLAYGGDKSKPVTIQDVIDAVPEVLDIAQIGIVSLPPRISNNLTSQDFVNISRHFAEHVGSENSDIAGAVISHGTNTLTETIFGLDLTLNSFKPIVAVGSMRPDGALSSDGHLNFYQAISTAISPSSRSRGALVVGNDHITSAYFAKKAHANNPDTFMALEQGHLGSLFAGQPYYFYEPARPTGKAYFDLNKVEGELPKVDILYSHLEFDADLMHAAVKGGSRGLVIVGFGAGKLTTAGRTAVADLASQGVSIVSASRPFTGSSCPQPHPDAEIKTNFMSAEHARIQLQLCLATGLNTDEIREVFEGPFRRAVYTEATSFYRTS</sequence>
<dbReference type="GeneID" id="77732596"/>
<keyword evidence="9" id="KW-1185">Reference proteome</keyword>
<evidence type="ECO:0000256" key="1">
    <source>
        <dbReference type="ARBA" id="ARBA00010518"/>
    </source>
</evidence>
<dbReference type="Gene3D" id="3.40.50.40">
    <property type="match status" value="1"/>
</dbReference>
<dbReference type="InterPro" id="IPR036152">
    <property type="entry name" value="Asp/glu_Ase-like_sf"/>
</dbReference>
<feature type="domain" description="Asparaginase/glutaminase C-terminal" evidence="7">
    <location>
        <begin position="243"/>
        <end position="349"/>
    </location>
</feature>
<dbReference type="InterPro" id="IPR027474">
    <property type="entry name" value="L-asparaginase_N"/>
</dbReference>
<organism evidence="8 9">
    <name type="scientific">Dioszegia hungarica</name>
    <dbReference type="NCBI Taxonomy" id="4972"/>
    <lineage>
        <taxon>Eukaryota</taxon>
        <taxon>Fungi</taxon>
        <taxon>Dikarya</taxon>
        <taxon>Basidiomycota</taxon>
        <taxon>Agaricomycotina</taxon>
        <taxon>Tremellomycetes</taxon>
        <taxon>Tremellales</taxon>
        <taxon>Bulleribasidiaceae</taxon>
        <taxon>Dioszegia</taxon>
    </lineage>
</organism>
<evidence type="ECO:0000256" key="2">
    <source>
        <dbReference type="ARBA" id="ARBA00012920"/>
    </source>
</evidence>
<dbReference type="PANTHER" id="PTHR11707:SF28">
    <property type="entry name" value="60 KDA LYSOPHOSPHOLIPASE"/>
    <property type="match status" value="1"/>
</dbReference>
<dbReference type="PROSITE" id="PS51732">
    <property type="entry name" value="ASN_GLN_ASE_3"/>
    <property type="match status" value="1"/>
</dbReference>
<dbReference type="AlphaFoldDB" id="A0AA38HD21"/>
<evidence type="ECO:0000256" key="3">
    <source>
        <dbReference type="ARBA" id="ARBA00022801"/>
    </source>
</evidence>
<dbReference type="Pfam" id="PF17763">
    <property type="entry name" value="Asparaginase_C"/>
    <property type="match status" value="1"/>
</dbReference>
<dbReference type="PANTHER" id="PTHR11707">
    <property type="entry name" value="L-ASPARAGINASE"/>
    <property type="match status" value="1"/>
</dbReference>
<evidence type="ECO:0000256" key="4">
    <source>
        <dbReference type="ARBA" id="ARBA00049366"/>
    </source>
</evidence>
<dbReference type="Gene3D" id="3.40.50.1170">
    <property type="entry name" value="L-asparaginase, N-terminal domain"/>
    <property type="match status" value="1"/>
</dbReference>
<dbReference type="GO" id="GO:0006530">
    <property type="term" value="P:L-asparagine catabolic process"/>
    <property type="evidence" value="ECO:0007669"/>
    <property type="project" value="UniProtKB-ARBA"/>
</dbReference>
<dbReference type="Proteomes" id="UP001164286">
    <property type="component" value="Unassembled WGS sequence"/>
</dbReference>
<dbReference type="SUPFAM" id="SSF53774">
    <property type="entry name" value="Glutaminase/Asparaginase"/>
    <property type="match status" value="1"/>
</dbReference>
<evidence type="ECO:0000313" key="8">
    <source>
        <dbReference type="EMBL" id="KAI9636686.1"/>
    </source>
</evidence>
<evidence type="ECO:0000259" key="7">
    <source>
        <dbReference type="Pfam" id="PF17763"/>
    </source>
</evidence>
<feature type="domain" description="L-asparaginase N-terminal" evidence="6">
    <location>
        <begin position="24"/>
        <end position="223"/>
    </location>
</feature>
<dbReference type="EMBL" id="JAKWFO010000005">
    <property type="protein sequence ID" value="KAI9636686.1"/>
    <property type="molecule type" value="Genomic_DNA"/>
</dbReference>
<gene>
    <name evidence="8" type="ORF">MKK02DRAFT_45390</name>
</gene>
<dbReference type="InterPro" id="IPR037152">
    <property type="entry name" value="L-asparaginase_N_sf"/>
</dbReference>
<dbReference type="InterPro" id="IPR006034">
    <property type="entry name" value="Asparaginase/glutaminase-like"/>
</dbReference>
<dbReference type="PIRSF" id="PIRSF001220">
    <property type="entry name" value="L-ASNase_gatD"/>
    <property type="match status" value="1"/>
</dbReference>
<comment type="caution">
    <text evidence="8">The sequence shown here is derived from an EMBL/GenBank/DDBJ whole genome shotgun (WGS) entry which is preliminary data.</text>
</comment>
<evidence type="ECO:0000259" key="6">
    <source>
        <dbReference type="Pfam" id="PF00710"/>
    </source>
</evidence>
<reference evidence="8" key="1">
    <citation type="journal article" date="2022" name="G3 (Bethesda)">
        <title>High quality genome of the basidiomycete yeast Dioszegia hungarica PDD-24b-2 isolated from cloud water.</title>
        <authorList>
            <person name="Jarrige D."/>
            <person name="Haridas S."/>
            <person name="Bleykasten-Grosshans C."/>
            <person name="Joly M."/>
            <person name="Nadalig T."/>
            <person name="Sancelme M."/>
            <person name="Vuilleumier S."/>
            <person name="Grigoriev I.V."/>
            <person name="Amato P."/>
            <person name="Bringel F."/>
        </authorList>
    </citation>
    <scope>NUCLEOTIDE SEQUENCE</scope>
    <source>
        <strain evidence="8">PDD-24b-2</strain>
    </source>
</reference>
<evidence type="ECO:0000256" key="5">
    <source>
        <dbReference type="PIRSR" id="PIRSR001220-1"/>
    </source>
</evidence>
<protein>
    <recommendedName>
        <fullName evidence="2">asparaginase</fullName>
        <ecNumber evidence="2">3.5.1.1</ecNumber>
    </recommendedName>
</protein>
<dbReference type="InterPro" id="IPR040919">
    <property type="entry name" value="Asparaginase_C"/>
</dbReference>
<evidence type="ECO:0000313" key="9">
    <source>
        <dbReference type="Proteomes" id="UP001164286"/>
    </source>
</evidence>
<feature type="active site" description="O-isoaspartyl threonine intermediate" evidence="5">
    <location>
        <position position="33"/>
    </location>
</feature>
<dbReference type="SMART" id="SM00870">
    <property type="entry name" value="Asparaginase"/>
    <property type="match status" value="1"/>
</dbReference>
<accession>A0AA38HD21</accession>
<dbReference type="RefSeq" id="XP_052946463.1">
    <property type="nucleotide sequence ID" value="XM_053093391.1"/>
</dbReference>
<keyword evidence="3" id="KW-0378">Hydrolase</keyword>
<dbReference type="EC" id="3.5.1.1" evidence="2"/>
<dbReference type="GO" id="GO:0004067">
    <property type="term" value="F:asparaginase activity"/>
    <property type="evidence" value="ECO:0007669"/>
    <property type="project" value="UniProtKB-UniRule"/>
</dbReference>
<comment type="catalytic activity">
    <reaction evidence="4">
        <text>L-asparagine + H2O = L-aspartate + NH4(+)</text>
        <dbReference type="Rhea" id="RHEA:21016"/>
        <dbReference type="ChEBI" id="CHEBI:15377"/>
        <dbReference type="ChEBI" id="CHEBI:28938"/>
        <dbReference type="ChEBI" id="CHEBI:29991"/>
        <dbReference type="ChEBI" id="CHEBI:58048"/>
        <dbReference type="EC" id="3.5.1.1"/>
    </reaction>
</comment>
<dbReference type="Pfam" id="PF00710">
    <property type="entry name" value="Asparaginase"/>
    <property type="match status" value="1"/>
</dbReference>
<dbReference type="InterPro" id="IPR027473">
    <property type="entry name" value="L-asparaginase_C"/>
</dbReference>
<dbReference type="InterPro" id="IPR004550">
    <property type="entry name" value="AsnASE_II"/>
</dbReference>
<comment type="similarity">
    <text evidence="1">Belongs to the asparaginase 1 family.</text>
</comment>
<dbReference type="PRINTS" id="PR00139">
    <property type="entry name" value="ASNGLNASE"/>
</dbReference>
<dbReference type="CDD" id="cd08964">
    <property type="entry name" value="L-asparaginase_II"/>
    <property type="match status" value="1"/>
</dbReference>
<dbReference type="PIRSF" id="PIRSF500176">
    <property type="entry name" value="L_ASNase"/>
    <property type="match status" value="1"/>
</dbReference>